<accession>A0AAV3QUP5</accession>
<dbReference type="Proteomes" id="UP001454036">
    <property type="component" value="Unassembled WGS sequence"/>
</dbReference>
<sequence>MARVSNVIITILNVVFLILSVVAIGFSIWLYINSHGDNLCNRTLHKPLLFVGLALFAMSLIGFVGSFCKSSFFLWIYLALNFFLIVGLIGFTMFTIVVTNEGVGNALSKKGFKSARLGDYSNWLQNHVVNGENWDNIKSCFVKMEFCHKFESGKGADFYKTKLSPTQSGCCKPPTYCGLEFHNGTFWSMPKKGPLVPDSDCQTWSNVQTELCFECKSCKASVLYNIKDEWRTVALANFIITIIIIIVYSIGCCALKGNRGGSYKSYHH</sequence>
<dbReference type="EMBL" id="BAABME010005932">
    <property type="protein sequence ID" value="GAA0167006.1"/>
    <property type="molecule type" value="Genomic_DNA"/>
</dbReference>
<keyword evidence="8" id="KW-1185">Reference proteome</keyword>
<proteinExistence type="inferred from homology"/>
<keyword evidence="4 6" id="KW-1133">Transmembrane helix</keyword>
<protein>
    <submittedName>
        <fullName evidence="7">Scaffold/adaptor protein</fullName>
    </submittedName>
</protein>
<evidence type="ECO:0000313" key="8">
    <source>
        <dbReference type="Proteomes" id="UP001454036"/>
    </source>
</evidence>
<comment type="caution">
    <text evidence="7">The sequence shown here is derived from an EMBL/GenBank/DDBJ whole genome shotgun (WGS) entry which is preliminary data.</text>
</comment>
<comment type="subcellular location">
    <subcellularLocation>
        <location evidence="1">Membrane</location>
        <topology evidence="1">Multi-pass membrane protein</topology>
    </subcellularLocation>
</comment>
<evidence type="ECO:0000256" key="1">
    <source>
        <dbReference type="ARBA" id="ARBA00004141"/>
    </source>
</evidence>
<evidence type="ECO:0000256" key="2">
    <source>
        <dbReference type="ARBA" id="ARBA00006840"/>
    </source>
</evidence>
<dbReference type="GO" id="GO:0016020">
    <property type="term" value="C:membrane"/>
    <property type="evidence" value="ECO:0007669"/>
    <property type="project" value="UniProtKB-SubCell"/>
</dbReference>
<dbReference type="PANTHER" id="PTHR32191">
    <property type="entry name" value="TETRASPANIN-8-RELATED"/>
    <property type="match status" value="1"/>
</dbReference>
<evidence type="ECO:0000313" key="7">
    <source>
        <dbReference type="EMBL" id="GAA0167006.1"/>
    </source>
</evidence>
<keyword evidence="3 6" id="KW-0812">Transmembrane</keyword>
<evidence type="ECO:0000256" key="6">
    <source>
        <dbReference type="SAM" id="Phobius"/>
    </source>
</evidence>
<feature type="transmembrane region" description="Helical" evidence="6">
    <location>
        <begin position="7"/>
        <end position="32"/>
    </location>
</feature>
<dbReference type="AlphaFoldDB" id="A0AAV3QUP5"/>
<gene>
    <name evidence="7" type="ORF">LIER_22035</name>
</gene>
<dbReference type="InterPro" id="IPR044991">
    <property type="entry name" value="TET_plant"/>
</dbReference>
<feature type="transmembrane region" description="Helical" evidence="6">
    <location>
        <begin position="72"/>
        <end position="98"/>
    </location>
</feature>
<keyword evidence="5 6" id="KW-0472">Membrane</keyword>
<dbReference type="InterPro" id="IPR018499">
    <property type="entry name" value="Tetraspanin/Peripherin"/>
</dbReference>
<name>A0AAV3QUP5_LITER</name>
<feature type="transmembrane region" description="Helical" evidence="6">
    <location>
        <begin position="44"/>
        <end position="65"/>
    </location>
</feature>
<evidence type="ECO:0000256" key="3">
    <source>
        <dbReference type="ARBA" id="ARBA00022692"/>
    </source>
</evidence>
<organism evidence="7 8">
    <name type="scientific">Lithospermum erythrorhizon</name>
    <name type="common">Purple gromwell</name>
    <name type="synonym">Lithospermum officinale var. erythrorhizon</name>
    <dbReference type="NCBI Taxonomy" id="34254"/>
    <lineage>
        <taxon>Eukaryota</taxon>
        <taxon>Viridiplantae</taxon>
        <taxon>Streptophyta</taxon>
        <taxon>Embryophyta</taxon>
        <taxon>Tracheophyta</taxon>
        <taxon>Spermatophyta</taxon>
        <taxon>Magnoliopsida</taxon>
        <taxon>eudicotyledons</taxon>
        <taxon>Gunneridae</taxon>
        <taxon>Pentapetalae</taxon>
        <taxon>asterids</taxon>
        <taxon>lamiids</taxon>
        <taxon>Boraginales</taxon>
        <taxon>Boraginaceae</taxon>
        <taxon>Boraginoideae</taxon>
        <taxon>Lithospermeae</taxon>
        <taxon>Lithospermum</taxon>
    </lineage>
</organism>
<evidence type="ECO:0000256" key="4">
    <source>
        <dbReference type="ARBA" id="ARBA00022989"/>
    </source>
</evidence>
<dbReference type="GO" id="GO:0009734">
    <property type="term" value="P:auxin-activated signaling pathway"/>
    <property type="evidence" value="ECO:0007669"/>
    <property type="project" value="InterPro"/>
</dbReference>
<comment type="similarity">
    <text evidence="2">Belongs to the tetraspanin (TM4SF) family.</text>
</comment>
<reference evidence="7 8" key="1">
    <citation type="submission" date="2024-01" db="EMBL/GenBank/DDBJ databases">
        <title>The complete chloroplast genome sequence of Lithospermum erythrorhizon: insights into the phylogenetic relationship among Boraginaceae species and the maternal lineages of purple gromwells.</title>
        <authorList>
            <person name="Okada T."/>
            <person name="Watanabe K."/>
        </authorList>
    </citation>
    <scope>NUCLEOTIDE SEQUENCE [LARGE SCALE GENOMIC DNA]</scope>
</reference>
<dbReference type="Pfam" id="PF00335">
    <property type="entry name" value="Tetraspanin"/>
    <property type="match status" value="1"/>
</dbReference>
<evidence type="ECO:0000256" key="5">
    <source>
        <dbReference type="ARBA" id="ARBA00023136"/>
    </source>
</evidence>
<feature type="transmembrane region" description="Helical" evidence="6">
    <location>
        <begin position="233"/>
        <end position="255"/>
    </location>
</feature>